<proteinExistence type="predicted"/>
<feature type="region of interest" description="Disordered" evidence="1">
    <location>
        <begin position="334"/>
        <end position="380"/>
    </location>
</feature>
<protein>
    <submittedName>
        <fullName evidence="2">Uncharacterized protein</fullName>
    </submittedName>
</protein>
<sequence length="380" mass="40660">MSLAVYSTHETAAKPSTPVFSNSLHGLPMPAAASAHAPAASKSVSSRVKTSSPSITTHFTTTASAADKPPKPKRQKTSQVEPPDPSAASFLRDTLGAQKFAVLSARLFEQRFSAATKAGRASSQDETEQRQRDEMPASILDFLVKVEIVKEALRKYVPHPYDPVKSQTHVYAVAPSGSVTLTRTTILSLAGWSNTQFAYWARRSEGVSVLRKFDDTLAAVASALDHRLNGTPAPSFDVLVQVESITGKSLDRRITDVSKTMNVSPFLKGRHCSLDPFGAGGMGVVSDTATLHPAPASIARHRLSSPPPVPTLPPPPMLFSLSNGSLVSKLSYSVSDSRSSGKRSRACLRGSDDTSGTSSDEDDEIPMQKRARLYSTNPTL</sequence>
<keyword evidence="3" id="KW-1185">Reference proteome</keyword>
<gene>
    <name evidence="2" type="ORF">EXIGLDRAFT_719686</name>
</gene>
<accession>A0A165GUX9</accession>
<evidence type="ECO:0000256" key="1">
    <source>
        <dbReference type="SAM" id="MobiDB-lite"/>
    </source>
</evidence>
<feature type="compositionally biased region" description="Low complexity" evidence="1">
    <location>
        <begin position="38"/>
        <end position="54"/>
    </location>
</feature>
<evidence type="ECO:0000313" key="2">
    <source>
        <dbReference type="EMBL" id="KZV91048.1"/>
    </source>
</evidence>
<feature type="compositionally biased region" description="Polar residues" evidence="1">
    <location>
        <begin position="55"/>
        <end position="64"/>
    </location>
</feature>
<dbReference type="EMBL" id="KV426035">
    <property type="protein sequence ID" value="KZV91048.1"/>
    <property type="molecule type" value="Genomic_DNA"/>
</dbReference>
<reference evidence="2 3" key="1">
    <citation type="journal article" date="2016" name="Mol. Biol. Evol.">
        <title>Comparative Genomics of Early-Diverging Mushroom-Forming Fungi Provides Insights into the Origins of Lignocellulose Decay Capabilities.</title>
        <authorList>
            <person name="Nagy L.G."/>
            <person name="Riley R."/>
            <person name="Tritt A."/>
            <person name="Adam C."/>
            <person name="Daum C."/>
            <person name="Floudas D."/>
            <person name="Sun H."/>
            <person name="Yadav J.S."/>
            <person name="Pangilinan J."/>
            <person name="Larsson K.H."/>
            <person name="Matsuura K."/>
            <person name="Barry K."/>
            <person name="Labutti K."/>
            <person name="Kuo R."/>
            <person name="Ohm R.A."/>
            <person name="Bhattacharya S.S."/>
            <person name="Shirouzu T."/>
            <person name="Yoshinaga Y."/>
            <person name="Martin F.M."/>
            <person name="Grigoriev I.V."/>
            <person name="Hibbett D.S."/>
        </authorList>
    </citation>
    <scope>NUCLEOTIDE SEQUENCE [LARGE SCALE GENOMIC DNA]</scope>
    <source>
        <strain evidence="2 3">HHB12029</strain>
    </source>
</reference>
<evidence type="ECO:0000313" key="3">
    <source>
        <dbReference type="Proteomes" id="UP000077266"/>
    </source>
</evidence>
<feature type="region of interest" description="Disordered" evidence="1">
    <location>
        <begin position="38"/>
        <end position="89"/>
    </location>
</feature>
<organism evidence="2 3">
    <name type="scientific">Exidia glandulosa HHB12029</name>
    <dbReference type="NCBI Taxonomy" id="1314781"/>
    <lineage>
        <taxon>Eukaryota</taxon>
        <taxon>Fungi</taxon>
        <taxon>Dikarya</taxon>
        <taxon>Basidiomycota</taxon>
        <taxon>Agaricomycotina</taxon>
        <taxon>Agaricomycetes</taxon>
        <taxon>Auriculariales</taxon>
        <taxon>Exidiaceae</taxon>
        <taxon>Exidia</taxon>
    </lineage>
</organism>
<dbReference type="OrthoDB" id="2860408at2759"/>
<dbReference type="AlphaFoldDB" id="A0A165GUX9"/>
<feature type="non-terminal residue" evidence="2">
    <location>
        <position position="380"/>
    </location>
</feature>
<dbReference type="STRING" id="1314781.A0A165GUX9"/>
<feature type="region of interest" description="Disordered" evidence="1">
    <location>
        <begin position="115"/>
        <end position="134"/>
    </location>
</feature>
<dbReference type="Proteomes" id="UP000077266">
    <property type="component" value="Unassembled WGS sequence"/>
</dbReference>
<dbReference type="InParanoid" id="A0A165GUX9"/>
<name>A0A165GUX9_EXIGL</name>